<dbReference type="EMBL" id="GG679899">
    <property type="protein sequence ID" value="EER07389.1"/>
    <property type="molecule type" value="Genomic_DNA"/>
</dbReference>
<dbReference type="RefSeq" id="XP_002775573.1">
    <property type="nucleotide sequence ID" value="XM_002775527.1"/>
</dbReference>
<keyword evidence="2" id="KW-1185">Reference proteome</keyword>
<dbReference type="GeneID" id="9060233"/>
<evidence type="ECO:0000313" key="1">
    <source>
        <dbReference type="EMBL" id="EER07389.1"/>
    </source>
</evidence>
<evidence type="ECO:0000313" key="2">
    <source>
        <dbReference type="Proteomes" id="UP000007800"/>
    </source>
</evidence>
<organism evidence="2">
    <name type="scientific">Perkinsus marinus (strain ATCC 50983 / TXsc)</name>
    <dbReference type="NCBI Taxonomy" id="423536"/>
    <lineage>
        <taxon>Eukaryota</taxon>
        <taxon>Sar</taxon>
        <taxon>Alveolata</taxon>
        <taxon>Perkinsozoa</taxon>
        <taxon>Perkinsea</taxon>
        <taxon>Perkinsida</taxon>
        <taxon>Perkinsidae</taxon>
        <taxon>Perkinsus</taxon>
    </lineage>
</organism>
<protein>
    <submittedName>
        <fullName evidence="1">Uncharacterized protein</fullName>
    </submittedName>
</protein>
<reference evidence="1 2" key="1">
    <citation type="submission" date="2008-07" db="EMBL/GenBank/DDBJ databases">
        <authorList>
            <person name="El-Sayed N."/>
            <person name="Caler E."/>
            <person name="Inman J."/>
            <person name="Amedeo P."/>
            <person name="Hass B."/>
            <person name="Wortman J."/>
        </authorList>
    </citation>
    <scope>NUCLEOTIDE SEQUENCE [LARGE SCALE GENOMIC DNA]</scope>
    <source>
        <strain evidence="2">ATCC 50983 / TXsc</strain>
    </source>
</reference>
<dbReference type="AlphaFoldDB" id="C5L7C7"/>
<name>C5L7C7_PERM5</name>
<gene>
    <name evidence="1" type="ORF">Pmar_PMAR020553</name>
</gene>
<dbReference type="InParanoid" id="C5L7C7"/>
<feature type="non-terminal residue" evidence="1">
    <location>
        <position position="26"/>
    </location>
</feature>
<dbReference type="Proteomes" id="UP000007800">
    <property type="component" value="Unassembled WGS sequence"/>
</dbReference>
<accession>C5L7C7</accession>
<feature type="non-terminal residue" evidence="1">
    <location>
        <position position="1"/>
    </location>
</feature>
<proteinExistence type="predicted"/>
<sequence length="26" mass="2966">VCDQRYPGLNQSAVELERSVRHPVGR</sequence>